<feature type="transmembrane region" description="Helical" evidence="10">
    <location>
        <begin position="319"/>
        <end position="343"/>
    </location>
</feature>
<dbReference type="GeneID" id="57969086"/>
<feature type="transmembrane region" description="Helical" evidence="10">
    <location>
        <begin position="54"/>
        <end position="76"/>
    </location>
</feature>
<comment type="similarity">
    <text evidence="2">Belongs to the multi antimicrobial extrusion (MATE) (TC 2.A.66.1) family. MepA subfamily.</text>
</comment>
<dbReference type="CDD" id="cd13143">
    <property type="entry name" value="MATE_MepA_like"/>
    <property type="match status" value="1"/>
</dbReference>
<accession>A0AAW5F7V3</accession>
<name>A0AAW5F7V3_CLOSY</name>
<keyword evidence="9" id="KW-0046">Antibiotic resistance</keyword>
<feature type="transmembrane region" description="Helical" evidence="10">
    <location>
        <begin position="429"/>
        <end position="446"/>
    </location>
</feature>
<evidence type="ECO:0000256" key="1">
    <source>
        <dbReference type="ARBA" id="ARBA00004651"/>
    </source>
</evidence>
<comment type="caution">
    <text evidence="11">The sequence shown here is derived from an EMBL/GenBank/DDBJ whole genome shotgun (WGS) entry which is preliminary data.</text>
</comment>
<proteinExistence type="inferred from homology"/>
<evidence type="ECO:0000256" key="10">
    <source>
        <dbReference type="SAM" id="Phobius"/>
    </source>
</evidence>
<keyword evidence="4" id="KW-0813">Transport</keyword>
<dbReference type="InterPro" id="IPR045070">
    <property type="entry name" value="MATE_MepA-like"/>
</dbReference>
<feature type="transmembrane region" description="Helical" evidence="10">
    <location>
        <begin position="402"/>
        <end position="423"/>
    </location>
</feature>
<evidence type="ECO:0000256" key="6">
    <source>
        <dbReference type="ARBA" id="ARBA00022692"/>
    </source>
</evidence>
<gene>
    <name evidence="11" type="ORF">K5I21_19110</name>
</gene>
<dbReference type="PANTHER" id="PTHR43823:SF3">
    <property type="entry name" value="MULTIDRUG EXPORT PROTEIN MEPA"/>
    <property type="match status" value="1"/>
</dbReference>
<dbReference type="GO" id="GO:0015297">
    <property type="term" value="F:antiporter activity"/>
    <property type="evidence" value="ECO:0007669"/>
    <property type="project" value="InterPro"/>
</dbReference>
<evidence type="ECO:0000256" key="7">
    <source>
        <dbReference type="ARBA" id="ARBA00022989"/>
    </source>
</evidence>
<feature type="transmembrane region" description="Helical" evidence="10">
    <location>
        <begin position="363"/>
        <end position="382"/>
    </location>
</feature>
<dbReference type="EMBL" id="JAINVB010000001">
    <property type="protein sequence ID" value="MCK0087938.1"/>
    <property type="molecule type" value="Genomic_DNA"/>
</dbReference>
<evidence type="ECO:0000256" key="3">
    <source>
        <dbReference type="ARBA" id="ARBA00022106"/>
    </source>
</evidence>
<dbReference type="GO" id="GO:0042910">
    <property type="term" value="F:xenobiotic transmembrane transporter activity"/>
    <property type="evidence" value="ECO:0007669"/>
    <property type="project" value="InterPro"/>
</dbReference>
<feature type="transmembrane region" description="Helical" evidence="10">
    <location>
        <begin position="141"/>
        <end position="158"/>
    </location>
</feature>
<evidence type="ECO:0000256" key="5">
    <source>
        <dbReference type="ARBA" id="ARBA00022475"/>
    </source>
</evidence>
<feature type="transmembrane region" description="Helical" evidence="10">
    <location>
        <begin position="97"/>
        <end position="121"/>
    </location>
</feature>
<feature type="transmembrane region" description="Helical" evidence="10">
    <location>
        <begin position="170"/>
        <end position="193"/>
    </location>
</feature>
<dbReference type="NCBIfam" id="TIGR00797">
    <property type="entry name" value="matE"/>
    <property type="match status" value="1"/>
</dbReference>
<keyword evidence="8 10" id="KW-0472">Membrane</keyword>
<evidence type="ECO:0000313" key="12">
    <source>
        <dbReference type="Proteomes" id="UP001203136"/>
    </source>
</evidence>
<dbReference type="GO" id="GO:0005886">
    <property type="term" value="C:plasma membrane"/>
    <property type="evidence" value="ECO:0007669"/>
    <property type="project" value="UniProtKB-SubCell"/>
</dbReference>
<feature type="transmembrane region" description="Helical" evidence="10">
    <location>
        <begin position="199"/>
        <end position="219"/>
    </location>
</feature>
<evidence type="ECO:0000256" key="8">
    <source>
        <dbReference type="ARBA" id="ARBA00023136"/>
    </source>
</evidence>
<dbReference type="AlphaFoldDB" id="A0AAW5F7V3"/>
<dbReference type="PANTHER" id="PTHR43823">
    <property type="entry name" value="SPORULATION PROTEIN YKVU"/>
    <property type="match status" value="1"/>
</dbReference>
<evidence type="ECO:0000256" key="9">
    <source>
        <dbReference type="ARBA" id="ARBA00023251"/>
    </source>
</evidence>
<keyword evidence="7 10" id="KW-1133">Transmembrane helix</keyword>
<keyword evidence="6 10" id="KW-0812">Transmembrane</keyword>
<dbReference type="Pfam" id="PF01554">
    <property type="entry name" value="MatE"/>
    <property type="match status" value="2"/>
</dbReference>
<evidence type="ECO:0000256" key="4">
    <source>
        <dbReference type="ARBA" id="ARBA00022448"/>
    </source>
</evidence>
<comment type="subcellular location">
    <subcellularLocation>
        <location evidence="1">Cell membrane</location>
        <topology evidence="1">Multi-pass membrane protein</topology>
    </subcellularLocation>
</comment>
<evidence type="ECO:0000256" key="2">
    <source>
        <dbReference type="ARBA" id="ARBA00008417"/>
    </source>
</evidence>
<dbReference type="InterPro" id="IPR048279">
    <property type="entry name" value="MdtK-like"/>
</dbReference>
<reference evidence="11" key="1">
    <citation type="journal article" date="2022" name="Cell Host Microbe">
        <title>Colonization of the live biotherapeutic product VE303 and modulation of the microbiota and metabolites in healthy volunteers.</title>
        <authorList>
            <person name="Dsouza M."/>
            <person name="Menon R."/>
            <person name="Crossette E."/>
            <person name="Bhattarai S.K."/>
            <person name="Schneider J."/>
            <person name="Kim Y.G."/>
            <person name="Reddy S."/>
            <person name="Caballero S."/>
            <person name="Felix C."/>
            <person name="Cornacchione L."/>
            <person name="Hendrickson J."/>
            <person name="Watson A.R."/>
            <person name="Minot S.S."/>
            <person name="Greenfield N."/>
            <person name="Schopf L."/>
            <person name="Szabady R."/>
            <person name="Patarroyo J."/>
            <person name="Smith W."/>
            <person name="Harrison P."/>
            <person name="Kuijper E.J."/>
            <person name="Kelly C.P."/>
            <person name="Olle B."/>
            <person name="Bobilev D."/>
            <person name="Silber J.L."/>
            <person name="Bucci V."/>
            <person name="Roberts B."/>
            <person name="Faith J."/>
            <person name="Norman J.M."/>
        </authorList>
    </citation>
    <scope>NUCLEOTIDE SEQUENCE</scope>
    <source>
        <strain evidence="11">VE303-04</strain>
    </source>
</reference>
<dbReference type="RefSeq" id="WP_003509686.1">
    <property type="nucleotide sequence ID" value="NZ_CABHNX010000202.1"/>
</dbReference>
<dbReference type="Proteomes" id="UP001203136">
    <property type="component" value="Unassembled WGS sequence"/>
</dbReference>
<evidence type="ECO:0000313" key="11">
    <source>
        <dbReference type="EMBL" id="MCK0087938.1"/>
    </source>
</evidence>
<dbReference type="InterPro" id="IPR051327">
    <property type="entry name" value="MATE_MepA_subfamily"/>
</dbReference>
<dbReference type="GO" id="GO:0046677">
    <property type="term" value="P:response to antibiotic"/>
    <property type="evidence" value="ECO:0007669"/>
    <property type="project" value="UniProtKB-KW"/>
</dbReference>
<sequence>MSEANLDAKYIQMTQTPVESLICRLAVPTIISNLITTFYNMADTFFIGKISTSASGAVGIAFAVMAAIQAVGFFFGQGSGNNISRLLGRQETDKAERLAAVGFYSALIGGALIAATGLIFLKPLCILLGSTETILPYAMDYLKFILIGAPYMAASLVLNNQLRFEGSAFYGMIGLTTGALINIVLDPILIFGFNMGISGAALATIISQFVSFCLLYWGIRRAGNVLIRFRNFRPSRYFYKMIVNGGLPSLCRQSISGIAMICLNTAARPYGDAAIAAMAIVSRITNFTNSILLGFGQGFQPVCGFNYGAKLYGRVKKGFWFCVKIGTVFLLILATVEFAAAPFLIQLFRKGDAQVLEIGVKALRLQCLTYGLNGWVMISNMMMQTTGKMFRASFMGVSRQGVFLIPGVLLMPPLIGILGIQIAQPLADAISFLVCLVLQISLLRELDREEKMN</sequence>
<organism evidence="11 12">
    <name type="scientific">Clostridium symbiosum</name>
    <name type="common">Bacteroides symbiosus</name>
    <dbReference type="NCBI Taxonomy" id="1512"/>
    <lineage>
        <taxon>Bacteria</taxon>
        <taxon>Bacillati</taxon>
        <taxon>Bacillota</taxon>
        <taxon>Clostridia</taxon>
        <taxon>Lachnospirales</taxon>
        <taxon>Lachnospiraceae</taxon>
        <taxon>Otoolea</taxon>
    </lineage>
</organism>
<protein>
    <recommendedName>
        <fullName evidence="3">Multidrug export protein MepA</fullName>
    </recommendedName>
</protein>
<dbReference type="InterPro" id="IPR002528">
    <property type="entry name" value="MATE_fam"/>
</dbReference>
<keyword evidence="5" id="KW-1003">Cell membrane</keyword>
<feature type="transmembrane region" description="Helical" evidence="10">
    <location>
        <begin position="21"/>
        <end position="42"/>
    </location>
</feature>
<dbReference type="PIRSF" id="PIRSF006603">
    <property type="entry name" value="DinF"/>
    <property type="match status" value="1"/>
</dbReference>